<evidence type="ECO:0000259" key="15">
    <source>
        <dbReference type="SMART" id="SM01329"/>
    </source>
</evidence>
<dbReference type="EMBL" id="BAABFO010000005">
    <property type="protein sequence ID" value="GAA4328710.1"/>
    <property type="molecule type" value="Genomic_DNA"/>
</dbReference>
<feature type="site" description="Important for catalysis" evidence="13">
    <location>
        <position position="192"/>
    </location>
</feature>
<dbReference type="PROSITE" id="PS00470">
    <property type="entry name" value="IDH_IMDH"/>
    <property type="match status" value="1"/>
</dbReference>
<evidence type="ECO:0000256" key="3">
    <source>
        <dbReference type="ARBA" id="ARBA00004762"/>
    </source>
</evidence>
<evidence type="ECO:0000256" key="4">
    <source>
        <dbReference type="ARBA" id="ARBA00008319"/>
    </source>
</evidence>
<dbReference type="SMART" id="SM01329">
    <property type="entry name" value="Iso_dh"/>
    <property type="match status" value="1"/>
</dbReference>
<keyword evidence="17" id="KW-1185">Reference proteome</keyword>
<evidence type="ECO:0000256" key="10">
    <source>
        <dbReference type="ARBA" id="ARBA00023002"/>
    </source>
</evidence>
<dbReference type="SUPFAM" id="SSF53659">
    <property type="entry name" value="Isocitrate/Isopropylmalate dehydrogenase-like"/>
    <property type="match status" value="1"/>
</dbReference>
<feature type="binding site" evidence="13">
    <location>
        <position position="102"/>
    </location>
    <ligand>
        <name>substrate</name>
    </ligand>
</feature>
<dbReference type="Pfam" id="PF00180">
    <property type="entry name" value="Iso_dh"/>
    <property type="match status" value="1"/>
</dbReference>
<dbReference type="InterPro" id="IPR004429">
    <property type="entry name" value="Isopropylmalate_DH"/>
</dbReference>
<evidence type="ECO:0000256" key="12">
    <source>
        <dbReference type="ARBA" id="ARBA00023304"/>
    </source>
</evidence>
<keyword evidence="13" id="KW-0464">Manganese</keyword>
<proteinExistence type="inferred from homology"/>
<keyword evidence="8 13" id="KW-0479">Metal-binding</keyword>
<feature type="binding site" evidence="13">
    <location>
        <position position="92"/>
    </location>
    <ligand>
        <name>substrate</name>
    </ligand>
</feature>
<feature type="domain" description="Isopropylmalate dehydrogenase-like" evidence="15">
    <location>
        <begin position="4"/>
        <end position="353"/>
    </location>
</feature>
<evidence type="ECO:0000313" key="17">
    <source>
        <dbReference type="Proteomes" id="UP001501671"/>
    </source>
</evidence>
<comment type="catalytic activity">
    <reaction evidence="1 13 14">
        <text>(2R,3S)-3-isopropylmalate + NAD(+) = 4-methyl-2-oxopentanoate + CO2 + NADH</text>
        <dbReference type="Rhea" id="RHEA:32271"/>
        <dbReference type="ChEBI" id="CHEBI:16526"/>
        <dbReference type="ChEBI" id="CHEBI:17865"/>
        <dbReference type="ChEBI" id="CHEBI:35121"/>
        <dbReference type="ChEBI" id="CHEBI:57540"/>
        <dbReference type="ChEBI" id="CHEBI:57945"/>
        <dbReference type="EC" id="1.1.1.85"/>
    </reaction>
</comment>
<keyword evidence="6 13" id="KW-0432">Leucine biosynthesis</keyword>
<evidence type="ECO:0000256" key="1">
    <source>
        <dbReference type="ARBA" id="ARBA00000624"/>
    </source>
</evidence>
<evidence type="ECO:0000256" key="11">
    <source>
        <dbReference type="ARBA" id="ARBA00023027"/>
    </source>
</evidence>
<feature type="binding site" evidence="13">
    <location>
        <position position="130"/>
    </location>
    <ligand>
        <name>substrate</name>
    </ligand>
</feature>
<dbReference type="PANTHER" id="PTHR42979:SF1">
    <property type="entry name" value="3-ISOPROPYLMALATE DEHYDROGENASE"/>
    <property type="match status" value="1"/>
</dbReference>
<evidence type="ECO:0000313" key="16">
    <source>
        <dbReference type="EMBL" id="GAA4328710.1"/>
    </source>
</evidence>
<keyword evidence="11 13" id="KW-0520">NAD</keyword>
<dbReference type="PANTHER" id="PTHR42979">
    <property type="entry name" value="3-ISOPROPYLMALATE DEHYDROGENASE"/>
    <property type="match status" value="1"/>
</dbReference>
<comment type="similarity">
    <text evidence="4 13">Belongs to the isocitrate and isopropylmalate dehydrogenases family. LeuB type 1 subfamily.</text>
</comment>
<dbReference type="NCBIfam" id="TIGR00169">
    <property type="entry name" value="leuB"/>
    <property type="match status" value="1"/>
</dbReference>
<feature type="binding site" evidence="13">
    <location>
        <position position="248"/>
    </location>
    <ligand>
        <name>Mg(2+)</name>
        <dbReference type="ChEBI" id="CHEBI:18420"/>
    </ligand>
</feature>
<dbReference type="Gene3D" id="3.40.718.10">
    <property type="entry name" value="Isopropylmalate Dehydrogenase"/>
    <property type="match status" value="1"/>
</dbReference>
<organism evidence="16 17">
    <name type="scientific">Pigmentiphaga soli</name>
    <dbReference type="NCBI Taxonomy" id="1007095"/>
    <lineage>
        <taxon>Bacteria</taxon>
        <taxon>Pseudomonadati</taxon>
        <taxon>Pseudomonadota</taxon>
        <taxon>Betaproteobacteria</taxon>
        <taxon>Burkholderiales</taxon>
        <taxon>Alcaligenaceae</taxon>
        <taxon>Pigmentiphaga</taxon>
    </lineage>
</organism>
<comment type="pathway">
    <text evidence="3 13 14">Amino-acid biosynthesis; L-leucine biosynthesis; L-leucine from 3-methyl-2-oxobutanoate: step 3/4.</text>
</comment>
<comment type="cofactor">
    <cofactor evidence="2">
        <name>Mn(2+)</name>
        <dbReference type="ChEBI" id="CHEBI:29035"/>
    </cofactor>
</comment>
<keyword evidence="13" id="KW-0963">Cytoplasm</keyword>
<keyword evidence="12 13" id="KW-0100">Branched-chain amino acid biosynthesis</keyword>
<evidence type="ECO:0000256" key="7">
    <source>
        <dbReference type="ARBA" id="ARBA00022605"/>
    </source>
</evidence>
<dbReference type="EC" id="1.1.1.85" evidence="13"/>
<comment type="subcellular location">
    <subcellularLocation>
        <location evidence="13">Cytoplasm</location>
    </subcellularLocation>
</comment>
<gene>
    <name evidence="16" type="primary">leuB_1</name>
    <name evidence="13" type="synonym">leuB</name>
    <name evidence="16" type="ORF">GCM10023144_14780</name>
</gene>
<keyword evidence="10 13" id="KW-0560">Oxidoreductase</keyword>
<keyword evidence="7 13" id="KW-0028">Amino-acid biosynthesis</keyword>
<evidence type="ECO:0000256" key="14">
    <source>
        <dbReference type="RuleBase" id="RU004445"/>
    </source>
</evidence>
<comment type="caution">
    <text evidence="13">Lacks conserved residue(s) required for the propagation of feature annotation.</text>
</comment>
<feature type="binding site" evidence="13">
    <location>
        <begin position="282"/>
        <end position="294"/>
    </location>
    <ligand>
        <name>NAD(+)</name>
        <dbReference type="ChEBI" id="CHEBI:57540"/>
    </ligand>
</feature>
<comment type="caution">
    <text evidence="16">The sequence shown here is derived from an EMBL/GenBank/DDBJ whole genome shotgun (WGS) entry which is preliminary data.</text>
</comment>
<evidence type="ECO:0000256" key="8">
    <source>
        <dbReference type="ARBA" id="ARBA00022723"/>
    </source>
</evidence>
<accession>A0ABP8GRT7</accession>
<name>A0ABP8GRT7_9BURK</name>
<comment type="subunit">
    <text evidence="5 13 14">Homodimer.</text>
</comment>
<dbReference type="InterPro" id="IPR019818">
    <property type="entry name" value="IsoCit/isopropylmalate_DH_CS"/>
</dbReference>
<feature type="binding site" evidence="13">
    <location>
        <position position="224"/>
    </location>
    <ligand>
        <name>substrate</name>
    </ligand>
</feature>
<sequence>MTQLIAVLPGDGIGPEIIEQAVRVLTALGESFTIEQQPVGGAAYDAAGHPLPPATLDLARKADAVLFGSVGDWKYDKLERALRPEQAILGLRKQLGLFANLRPAILYPELANASSLKPEVVSGLDILIIRELTGDIYFGQPRGIRTAPDGVFAGAREGFDTMRYAEPEIRRIAKIGFETARKRRGKLCSVDKSNVLETSQLWKDVVTDVAKEYPDVELSHMYVDNAAMQLVRAPKQFDVIVTGNMFGDILSDQASMLTGSIGMLPSASLDESGKGLYEPSHGSAPDIAGKGIANPLATILSAAMMLRYSLDKPAQADRVEAAVKSVLAQGLRTADIYEEGTTKVGTTAMGDAVIKAMG</sequence>
<comment type="function">
    <text evidence="13 14">Catalyzes the oxidation of 3-carboxy-2-hydroxy-4-methylpentanoate (3-isopropylmalate) to 3-carboxy-4-methyl-2-oxopentanoate. The product decarboxylates to 4-methyl-2 oxopentanoate.</text>
</comment>
<feature type="site" description="Important for catalysis" evidence="13">
    <location>
        <position position="137"/>
    </location>
</feature>
<comment type="cofactor">
    <cofactor evidence="13 14">
        <name>Mg(2+)</name>
        <dbReference type="ChEBI" id="CHEBI:18420"/>
    </cofactor>
    <cofactor evidence="13 14">
        <name>Mn(2+)</name>
        <dbReference type="ChEBI" id="CHEBI:29035"/>
    </cofactor>
    <text evidence="13 14">Binds 1 Mg(2+) or Mn(2+) ion per subunit.</text>
</comment>
<evidence type="ECO:0000256" key="2">
    <source>
        <dbReference type="ARBA" id="ARBA00001936"/>
    </source>
</evidence>
<dbReference type="HAMAP" id="MF_01033">
    <property type="entry name" value="LeuB_type1"/>
    <property type="match status" value="1"/>
</dbReference>
<evidence type="ECO:0000256" key="6">
    <source>
        <dbReference type="ARBA" id="ARBA00022430"/>
    </source>
</evidence>
<dbReference type="RefSeq" id="WP_345247858.1">
    <property type="nucleotide sequence ID" value="NZ_BAABFO010000005.1"/>
</dbReference>
<evidence type="ECO:0000256" key="13">
    <source>
        <dbReference type="HAMAP-Rule" id="MF_01033"/>
    </source>
</evidence>
<protein>
    <recommendedName>
        <fullName evidence="13">3-isopropylmalate dehydrogenase</fullName>
        <ecNumber evidence="13">1.1.1.85</ecNumber>
    </recommendedName>
    <alternativeName>
        <fullName evidence="13">3-IPM-DH</fullName>
    </alternativeName>
    <alternativeName>
        <fullName evidence="13">Beta-IPM dehydrogenase</fullName>
        <shortName evidence="13">IMDH</shortName>
    </alternativeName>
</protein>
<feature type="binding site" evidence="13">
    <location>
        <position position="224"/>
    </location>
    <ligand>
        <name>Mg(2+)</name>
        <dbReference type="ChEBI" id="CHEBI:18420"/>
    </ligand>
</feature>
<evidence type="ECO:0000256" key="5">
    <source>
        <dbReference type="ARBA" id="ARBA00011738"/>
    </source>
</evidence>
<dbReference type="Proteomes" id="UP001501671">
    <property type="component" value="Unassembled WGS sequence"/>
</dbReference>
<dbReference type="InterPro" id="IPR024084">
    <property type="entry name" value="IsoPropMal-DH-like_dom"/>
</dbReference>
<feature type="binding site" evidence="13">
    <location>
        <position position="252"/>
    </location>
    <ligand>
        <name>Mg(2+)</name>
        <dbReference type="ChEBI" id="CHEBI:18420"/>
    </ligand>
</feature>
<keyword evidence="9 13" id="KW-0460">Magnesium</keyword>
<evidence type="ECO:0000256" key="9">
    <source>
        <dbReference type="ARBA" id="ARBA00022842"/>
    </source>
</evidence>
<reference evidence="17" key="1">
    <citation type="journal article" date="2019" name="Int. J. Syst. Evol. Microbiol.">
        <title>The Global Catalogue of Microorganisms (GCM) 10K type strain sequencing project: providing services to taxonomists for standard genome sequencing and annotation.</title>
        <authorList>
            <consortium name="The Broad Institute Genomics Platform"/>
            <consortium name="The Broad Institute Genome Sequencing Center for Infectious Disease"/>
            <person name="Wu L."/>
            <person name="Ma J."/>
        </authorList>
    </citation>
    <scope>NUCLEOTIDE SEQUENCE [LARGE SCALE GENOMIC DNA]</scope>
    <source>
        <strain evidence="17">JCM 17666</strain>
    </source>
</reference>